<accession>A0A484Y7I4</accession>
<reference evidence="1 2" key="1">
    <citation type="submission" date="2019-03" db="EMBL/GenBank/DDBJ databases">
        <authorList>
            <consortium name="Pathogen Informatics"/>
        </authorList>
    </citation>
    <scope>NUCLEOTIDE SEQUENCE [LARGE SCALE GENOMIC DNA]</scope>
    <source>
        <strain evidence="1 2">NCTC12126</strain>
    </source>
</reference>
<gene>
    <name evidence="1" type="ORF">NCTC12126_03151</name>
</gene>
<sequence>MSNSAMDKGGIYAGSLTSDTTVSLTSATVDASQSLIAKNIDSLAEALFEKTGIKINNPDEFNDLAVALYGTTNTTLAMNNSTVTGDVAILNDKGTTTVTMTNKSVVNGDVTVDGSTATTLLVDNSTVNGDVDTSHNSGNTTVTLQNNATVNGDVKNRLGR</sequence>
<protein>
    <submittedName>
        <fullName evidence="1">Outer membrane autotransporter</fullName>
    </submittedName>
</protein>
<proteinExistence type="predicted"/>
<evidence type="ECO:0000313" key="1">
    <source>
        <dbReference type="EMBL" id="VFS31984.1"/>
    </source>
</evidence>
<dbReference type="EMBL" id="CAADIW010000025">
    <property type="protein sequence ID" value="VFS31984.1"/>
    <property type="molecule type" value="Genomic_DNA"/>
</dbReference>
<organism evidence="1 2">
    <name type="scientific">Enterobacter cancerogenus</name>
    <dbReference type="NCBI Taxonomy" id="69218"/>
    <lineage>
        <taxon>Bacteria</taxon>
        <taxon>Pseudomonadati</taxon>
        <taxon>Pseudomonadota</taxon>
        <taxon>Gammaproteobacteria</taxon>
        <taxon>Enterobacterales</taxon>
        <taxon>Enterobacteriaceae</taxon>
        <taxon>Enterobacter</taxon>
        <taxon>Enterobacter cloacae complex</taxon>
    </lineage>
</organism>
<evidence type="ECO:0000313" key="2">
    <source>
        <dbReference type="Proteomes" id="UP000351155"/>
    </source>
</evidence>
<dbReference type="AlphaFoldDB" id="A0A484Y7I4"/>
<dbReference type="Proteomes" id="UP000351155">
    <property type="component" value="Unassembled WGS sequence"/>
</dbReference>
<name>A0A484Y7I4_9ENTR</name>